<gene>
    <name evidence="2" type="ORF">SYNTR_1813</name>
</gene>
<dbReference type="GO" id="GO:0055085">
    <property type="term" value="P:transmembrane transport"/>
    <property type="evidence" value="ECO:0007669"/>
    <property type="project" value="InterPro"/>
</dbReference>
<organism evidence="2 3">
    <name type="scientific">Candidatus Syntrophocurvum alkaliphilum</name>
    <dbReference type="NCBI Taxonomy" id="2293317"/>
    <lineage>
        <taxon>Bacteria</taxon>
        <taxon>Bacillati</taxon>
        <taxon>Bacillota</taxon>
        <taxon>Clostridia</taxon>
        <taxon>Eubacteriales</taxon>
        <taxon>Syntrophomonadaceae</taxon>
        <taxon>Candidatus Syntrophocurvum</taxon>
    </lineage>
</organism>
<dbReference type="InterPro" id="IPR038404">
    <property type="entry name" value="TRAP_DctP_sf"/>
</dbReference>
<sequence>MKRIISISLLVFLTLIIFTISGCTNSEDENHNLDLAHFFPSTHPVHTQLLEPWADEIESTTDGRIKIHIHPAETLLQADAIYDGVDHKLADIGLSCFSYTRGRFPVSEVFELPGITYESSEVASIVAWEGINKINPQEVQDTKLLMLFTTGPGHLYTKEPVRSLEDLMGMDIRATGLSAKTLTELGANPIPMSQAGAYEALSRGVVKGNLGPIEVLKGWNQANVTQYVTKTPFLYNNVFFITMNKDSWAALDNELQETMLEINEKYLYEVAAGLWDKQNEEALEWIVEEKNMKTFTLTEEEKERWKSQVNTIQDDFVNEMNALDLDGKNILNTVKDLVDKYNN</sequence>
<evidence type="ECO:0000313" key="2">
    <source>
        <dbReference type="EMBL" id="QGU00407.1"/>
    </source>
</evidence>
<name>A0A6I6DK17_9FIRM</name>
<dbReference type="AlphaFoldDB" id="A0A6I6DK17"/>
<keyword evidence="3" id="KW-1185">Reference proteome</keyword>
<accession>A0A6I6DK17</accession>
<proteinExistence type="predicted"/>
<evidence type="ECO:0008006" key="4">
    <source>
        <dbReference type="Google" id="ProtNLM"/>
    </source>
</evidence>
<dbReference type="CDD" id="cd13665">
    <property type="entry name" value="PBP2_TRAP_Dctp3_4"/>
    <property type="match status" value="1"/>
</dbReference>
<dbReference type="Proteomes" id="UP000426444">
    <property type="component" value="Chromosome"/>
</dbReference>
<dbReference type="KEGG" id="salq:SYNTR_1813"/>
<dbReference type="PROSITE" id="PS51257">
    <property type="entry name" value="PROKAR_LIPOPROTEIN"/>
    <property type="match status" value="1"/>
</dbReference>
<dbReference type="EMBL" id="CP046457">
    <property type="protein sequence ID" value="QGU00407.1"/>
    <property type="molecule type" value="Genomic_DNA"/>
</dbReference>
<dbReference type="PANTHER" id="PTHR33376:SF15">
    <property type="entry name" value="BLL6794 PROTEIN"/>
    <property type="match status" value="1"/>
</dbReference>
<dbReference type="InterPro" id="IPR018389">
    <property type="entry name" value="DctP_fam"/>
</dbReference>
<dbReference type="Pfam" id="PF03480">
    <property type="entry name" value="DctP"/>
    <property type="match status" value="1"/>
</dbReference>
<dbReference type="OrthoDB" id="9815946at2"/>
<evidence type="ECO:0000313" key="3">
    <source>
        <dbReference type="Proteomes" id="UP000426444"/>
    </source>
</evidence>
<reference evidence="3" key="1">
    <citation type="journal article" date="2019" name="Microbiology">
        <title>Complete Genome Sequence of an Uncultured Bacterium of the Candidate Phylum Bipolaricaulota.</title>
        <authorList>
            <person name="Kadnikov V.V."/>
            <person name="Mardanov A.V."/>
            <person name="Beletsky A.V."/>
            <person name="Frank Y.A."/>
            <person name="Karnachuk O.V."/>
            <person name="Ravin N.V."/>
        </authorList>
    </citation>
    <scope>NUCLEOTIDE SEQUENCE [LARGE SCALE GENOMIC DNA]</scope>
</reference>
<dbReference type="NCBIfam" id="NF037995">
    <property type="entry name" value="TRAP_S1"/>
    <property type="match status" value="1"/>
</dbReference>
<protein>
    <recommendedName>
        <fullName evidence="4">TRAP-type C4-dicarboxylate transport system, periplasmic component</fullName>
    </recommendedName>
</protein>
<keyword evidence="1" id="KW-0732">Signal</keyword>
<dbReference type="Gene3D" id="3.40.190.170">
    <property type="entry name" value="Bacterial extracellular solute-binding protein, family 7"/>
    <property type="match status" value="1"/>
</dbReference>
<dbReference type="RefSeq" id="WP_156204193.1">
    <property type="nucleotide sequence ID" value="NZ_CP046457.1"/>
</dbReference>
<evidence type="ECO:0000256" key="1">
    <source>
        <dbReference type="ARBA" id="ARBA00022729"/>
    </source>
</evidence>
<dbReference type="PANTHER" id="PTHR33376">
    <property type="match status" value="1"/>
</dbReference>